<keyword evidence="2" id="KW-1185">Reference proteome</keyword>
<evidence type="ECO:0000313" key="1">
    <source>
        <dbReference type="EMBL" id="ADF61241.1"/>
    </source>
</evidence>
<dbReference type="HOGENOM" id="CLU_2154408_0_0_6"/>
<dbReference type="OrthoDB" id="9872052at2"/>
<sequence length="111" mass="12261">MISYEVEFPTEKSFSLKINGYSSAEGLDCKTVEAIGGDVKVQIDKKTMLTVPYREDITADFTLEGYKQRAETHAKTVIDQIVNAAQHRAADDLIQEVTNAVASSELFSQLS</sequence>
<dbReference type="EnsemblBacteria" id="ADF61241">
    <property type="protein sequence ID" value="ADF61241"/>
    <property type="gene ID" value="ECL_01683"/>
</dbReference>
<dbReference type="KEGG" id="enc:ECL_01683"/>
<reference evidence="1 2" key="1">
    <citation type="journal article" date="2010" name="J. Bacteriol.">
        <title>Complete genome sequence of Enterobacter cloacae subsp. cloacae type strain ATCC 13047.</title>
        <authorList>
            <person name="Ren Y."/>
            <person name="Ren Y."/>
            <person name="Zhou Z."/>
            <person name="Guo X."/>
            <person name="Li Y."/>
            <person name="Feng L."/>
            <person name="Wang L."/>
        </authorList>
    </citation>
    <scope>NUCLEOTIDE SEQUENCE [LARGE SCALE GENOMIC DNA]</scope>
    <source>
        <strain evidence="2">ATCC 13047 / DSM 30054 / NBRC 13535 / NCTC 10005 / WDCM 00083 / NCDC 279-56</strain>
    </source>
</reference>
<dbReference type="PATRIC" id="fig|716541.4.peg.1894"/>
<gene>
    <name evidence="1" type="ordered locus">ECL_01683</name>
</gene>
<dbReference type="AlphaFoldDB" id="A0A0H3CIV6"/>
<evidence type="ECO:0000313" key="2">
    <source>
        <dbReference type="Proteomes" id="UP000002363"/>
    </source>
</evidence>
<organism evidence="1 2">
    <name type="scientific">Enterobacter cloacae subsp. cloacae (strain ATCC 13047 / DSM 30054 / NBRC 13535 / NCTC 10005 / WDCM 00083 / NCDC 279-56)</name>
    <dbReference type="NCBI Taxonomy" id="716541"/>
    <lineage>
        <taxon>Bacteria</taxon>
        <taxon>Pseudomonadati</taxon>
        <taxon>Pseudomonadota</taxon>
        <taxon>Gammaproteobacteria</taxon>
        <taxon>Enterobacterales</taxon>
        <taxon>Enterobacteriaceae</taxon>
        <taxon>Enterobacter</taxon>
        <taxon>Enterobacter cloacae complex</taxon>
    </lineage>
</organism>
<protein>
    <submittedName>
        <fullName evidence="1">Uncharacterized protein</fullName>
    </submittedName>
</protein>
<accession>A0A0H3CIV6</accession>
<dbReference type="RefSeq" id="WP_013096316.1">
    <property type="nucleotide sequence ID" value="NC_014121.1"/>
</dbReference>
<name>A0A0H3CIV6_ENTCC</name>
<dbReference type="Proteomes" id="UP000002363">
    <property type="component" value="Chromosome"/>
</dbReference>
<dbReference type="EMBL" id="CP001918">
    <property type="protein sequence ID" value="ADF61241.1"/>
    <property type="molecule type" value="Genomic_DNA"/>
</dbReference>
<proteinExistence type="predicted"/>